<dbReference type="GO" id="GO:0006013">
    <property type="term" value="P:mannose metabolic process"/>
    <property type="evidence" value="ECO:0007669"/>
    <property type="project" value="InterPro"/>
</dbReference>
<dbReference type="InterPro" id="IPR011330">
    <property type="entry name" value="Glyco_hydro/deAcase_b/a-brl"/>
</dbReference>
<dbReference type="FunFam" id="1.20.1270.50:FF:000004">
    <property type="entry name" value="alpha-mannosidase 2C1 isoform X1"/>
    <property type="match status" value="1"/>
</dbReference>
<dbReference type="SMART" id="SM00872">
    <property type="entry name" value="Alpha-mann_mid"/>
    <property type="match status" value="1"/>
</dbReference>
<dbReference type="InterPro" id="IPR000602">
    <property type="entry name" value="Glyco_hydro_38_N"/>
</dbReference>
<dbReference type="InterPro" id="IPR015341">
    <property type="entry name" value="Glyco_hydro_38_cen"/>
</dbReference>
<sequence length="764" mass="88390">MRRISDSEGGKARVFYANHQEVLLPPTTANRTWMVEITLWSGLEGGGPPRVQEHQIRQADLAWLDSATDDLYYTARAVWETALALGSEDYTGVHLLRLLDDSFRLIDWREPTSPQFETSIKNARAHLDAGLKDMSQTATSRATVVSHSHIDLAWLWRFRHTREKAARSFSTQLRLMEEFPEYRFVQSQPQLYEWLKSDHPELYARIQKAVANNQWEPEGAMWVEADTNLPGGESLARQLLFGMRFFEREFGRRSTMLWLPDAFGYSAALPQLLNQVGIRTFITTKLSWNQYNRMPHDTFWWRGIDGSEVLVHLITTPPDGWENRDRWFTTYNGILTAGTVLASWRHYQDRALHDEVLIAYGYGDGGGVNRDMVEMRRRLDRMPSLPAVEPGSVAQYANRLHERVRESFTPVHTWDGELYLEYHGGTYTSQGHIKFANRQLELTLREAEWLAAWAFHTKPDIWAAAQHQINEAWKILLRNQFHDILPGSSIHEVYQDQRAEFSTAQDAVQTVQREALAALTVLTEDAWILVNSAPWTRSGVVRMEQGSNLRNLRTTNGERPSVQVLEDDVWLYVRDVPGLGSQTLKEASPGTISSGEDLFQWDPIQRHLTTPYYEVRWNAVGQMVRLFDRRADREILAPESIANVFEVLEDNPLDFDAWDIDLFYQDKRWIVDQLTKLEWVGSGPVLAALRLEWTYPGAVIRQTIRWYAADPRIDFDTVIAWHTHHQLLKVAFPVQVRSRVAKPPMLTRRLRQLRPHFVAKIGIR</sequence>
<evidence type="ECO:0000256" key="1">
    <source>
        <dbReference type="ARBA" id="ARBA00009792"/>
    </source>
</evidence>
<dbReference type="Gene3D" id="3.20.110.10">
    <property type="entry name" value="Glycoside hydrolase 38, N terminal domain"/>
    <property type="match status" value="1"/>
</dbReference>
<dbReference type="SUPFAM" id="SSF74650">
    <property type="entry name" value="Galactose mutarotase-like"/>
    <property type="match status" value="1"/>
</dbReference>
<dbReference type="FunFam" id="3.20.110.10:FF:000002">
    <property type="entry name" value="alpha-mannosidase 2C1 isoform X1"/>
    <property type="match status" value="1"/>
</dbReference>
<reference evidence="6 7" key="1">
    <citation type="journal article" date="2014" name="BMC Genomics">
        <title>Comparison of environmental and isolate Sulfobacillus genomes reveals diverse carbon, sulfur, nitrogen, and hydrogen metabolisms.</title>
        <authorList>
            <person name="Justice N.B."/>
            <person name="Norman A."/>
            <person name="Brown C.T."/>
            <person name="Singh A."/>
            <person name="Thomas B.C."/>
            <person name="Banfield J.F."/>
        </authorList>
    </citation>
    <scope>NUCLEOTIDE SEQUENCE [LARGE SCALE GENOMIC DNA]</scope>
    <source>
        <strain evidence="6">AMDSBA3</strain>
    </source>
</reference>
<dbReference type="PANTHER" id="PTHR46017:SF1">
    <property type="entry name" value="ALPHA-MANNOSIDASE 2C1"/>
    <property type="match status" value="1"/>
</dbReference>
<evidence type="ECO:0000256" key="3">
    <source>
        <dbReference type="ARBA" id="ARBA00022801"/>
    </source>
</evidence>
<name>A0A2T2WDA8_9FIRM</name>
<dbReference type="Gene3D" id="2.70.98.30">
    <property type="entry name" value="Golgi alpha-mannosidase II, domain 4"/>
    <property type="match status" value="1"/>
</dbReference>
<dbReference type="GO" id="GO:0046872">
    <property type="term" value="F:metal ion binding"/>
    <property type="evidence" value="ECO:0007669"/>
    <property type="project" value="UniProtKB-KW"/>
</dbReference>
<evidence type="ECO:0000256" key="4">
    <source>
        <dbReference type="ARBA" id="ARBA00023295"/>
    </source>
</evidence>
<dbReference type="Pfam" id="PF07748">
    <property type="entry name" value="Glyco_hydro_38C"/>
    <property type="match status" value="1"/>
</dbReference>
<dbReference type="AlphaFoldDB" id="A0A2T2WDA8"/>
<keyword evidence="4" id="KW-0326">Glycosidase</keyword>
<dbReference type="Pfam" id="PF09261">
    <property type="entry name" value="Alpha-mann_mid"/>
    <property type="match status" value="1"/>
</dbReference>
<dbReference type="CDD" id="cd10789">
    <property type="entry name" value="GH38N_AMII_ER_cytosolic"/>
    <property type="match status" value="1"/>
</dbReference>
<dbReference type="GO" id="GO:0004559">
    <property type="term" value="F:alpha-mannosidase activity"/>
    <property type="evidence" value="ECO:0007669"/>
    <property type="project" value="InterPro"/>
</dbReference>
<evidence type="ECO:0000259" key="5">
    <source>
        <dbReference type="SMART" id="SM00872"/>
    </source>
</evidence>
<organism evidence="6 7">
    <name type="scientific">Sulfobacillus acidophilus</name>
    <dbReference type="NCBI Taxonomy" id="53633"/>
    <lineage>
        <taxon>Bacteria</taxon>
        <taxon>Bacillati</taxon>
        <taxon>Bacillota</taxon>
        <taxon>Clostridia</taxon>
        <taxon>Eubacteriales</taxon>
        <taxon>Clostridiales Family XVII. Incertae Sedis</taxon>
        <taxon>Sulfobacillus</taxon>
    </lineage>
</organism>
<dbReference type="GO" id="GO:0009313">
    <property type="term" value="P:oligosaccharide catabolic process"/>
    <property type="evidence" value="ECO:0007669"/>
    <property type="project" value="TreeGrafter"/>
</dbReference>
<dbReference type="SUPFAM" id="SSF88688">
    <property type="entry name" value="Families 57/38 glycoside transferase middle domain"/>
    <property type="match status" value="1"/>
</dbReference>
<dbReference type="EMBL" id="PXYV01000078">
    <property type="protein sequence ID" value="PSR20200.1"/>
    <property type="molecule type" value="Genomic_DNA"/>
</dbReference>
<dbReference type="PANTHER" id="PTHR46017">
    <property type="entry name" value="ALPHA-MANNOSIDASE 2C1"/>
    <property type="match status" value="1"/>
</dbReference>
<proteinExistence type="inferred from homology"/>
<gene>
    <name evidence="6" type="ORF">C7B45_16065</name>
</gene>
<dbReference type="Pfam" id="PF01074">
    <property type="entry name" value="Glyco_hydro_38N"/>
    <property type="match status" value="1"/>
</dbReference>
<dbReference type="InterPro" id="IPR027291">
    <property type="entry name" value="Glyco_hydro_38_N_sf"/>
</dbReference>
<comment type="caution">
    <text evidence="6">The sequence shown here is derived from an EMBL/GenBank/DDBJ whole genome shotgun (WGS) entry which is preliminary data.</text>
</comment>
<dbReference type="InterPro" id="IPR011013">
    <property type="entry name" value="Gal_mutarotase_sf_dom"/>
</dbReference>
<keyword evidence="2" id="KW-0479">Metal-binding</keyword>
<keyword evidence="3" id="KW-0378">Hydrolase</keyword>
<dbReference type="InterPro" id="IPR037094">
    <property type="entry name" value="Glyco_hydro_38_cen_sf"/>
</dbReference>
<evidence type="ECO:0000313" key="6">
    <source>
        <dbReference type="EMBL" id="PSR20200.1"/>
    </source>
</evidence>
<dbReference type="GO" id="GO:0030246">
    <property type="term" value="F:carbohydrate binding"/>
    <property type="evidence" value="ECO:0007669"/>
    <property type="project" value="InterPro"/>
</dbReference>
<dbReference type="SUPFAM" id="SSF88713">
    <property type="entry name" value="Glycoside hydrolase/deacetylase"/>
    <property type="match status" value="1"/>
</dbReference>
<dbReference type="Gene3D" id="1.20.1270.50">
    <property type="entry name" value="Glycoside hydrolase family 38, central domain"/>
    <property type="match status" value="1"/>
</dbReference>
<evidence type="ECO:0000313" key="7">
    <source>
        <dbReference type="Proteomes" id="UP000241848"/>
    </source>
</evidence>
<accession>A0A2T2WDA8</accession>
<feature type="domain" description="Glycoside hydrolase family 38 central" evidence="5">
    <location>
        <begin position="421"/>
        <end position="501"/>
    </location>
</feature>
<protein>
    <recommendedName>
        <fullName evidence="5">Glycoside hydrolase family 38 central domain-containing protein</fullName>
    </recommendedName>
</protein>
<dbReference type="InterPro" id="IPR011682">
    <property type="entry name" value="Glyco_hydro_38_C"/>
</dbReference>
<dbReference type="InterPro" id="IPR028995">
    <property type="entry name" value="Glyco_hydro_57/38_cen_sf"/>
</dbReference>
<evidence type="ECO:0000256" key="2">
    <source>
        <dbReference type="ARBA" id="ARBA00022723"/>
    </source>
</evidence>
<dbReference type="Proteomes" id="UP000241848">
    <property type="component" value="Unassembled WGS sequence"/>
</dbReference>
<comment type="similarity">
    <text evidence="1">Belongs to the glycosyl hydrolase 38 family.</text>
</comment>